<evidence type="ECO:0000313" key="1">
    <source>
        <dbReference type="EMBL" id="KAK3280910.1"/>
    </source>
</evidence>
<evidence type="ECO:0000313" key="2">
    <source>
        <dbReference type="Proteomes" id="UP001190700"/>
    </source>
</evidence>
<keyword evidence="2" id="KW-1185">Reference proteome</keyword>
<gene>
    <name evidence="1" type="ORF">CYMTET_11275</name>
</gene>
<dbReference type="Proteomes" id="UP001190700">
    <property type="component" value="Unassembled WGS sequence"/>
</dbReference>
<protein>
    <submittedName>
        <fullName evidence="1">Uncharacterized protein</fullName>
    </submittedName>
</protein>
<dbReference type="AlphaFoldDB" id="A0AAE0LDM4"/>
<sequence length="88" mass="10105">MENDNRTLEEIEQELRKEAARKTLNTTWKHYNPEIDKTPKISVSQEKLAYIPPAEGTIPTEHRMAKGVFGIYLDKAVKLKVNLKSTAH</sequence>
<organism evidence="1 2">
    <name type="scientific">Cymbomonas tetramitiformis</name>
    <dbReference type="NCBI Taxonomy" id="36881"/>
    <lineage>
        <taxon>Eukaryota</taxon>
        <taxon>Viridiplantae</taxon>
        <taxon>Chlorophyta</taxon>
        <taxon>Pyramimonadophyceae</taxon>
        <taxon>Pyramimonadales</taxon>
        <taxon>Pyramimonadaceae</taxon>
        <taxon>Cymbomonas</taxon>
    </lineage>
</organism>
<comment type="caution">
    <text evidence="1">The sequence shown here is derived from an EMBL/GenBank/DDBJ whole genome shotgun (WGS) entry which is preliminary data.</text>
</comment>
<proteinExistence type="predicted"/>
<name>A0AAE0LDM4_9CHLO</name>
<dbReference type="EMBL" id="LGRX02004202">
    <property type="protein sequence ID" value="KAK3280910.1"/>
    <property type="molecule type" value="Genomic_DNA"/>
</dbReference>
<accession>A0AAE0LDM4</accession>
<reference evidence="1 2" key="1">
    <citation type="journal article" date="2015" name="Genome Biol. Evol.">
        <title>Comparative Genomics of a Bacterivorous Green Alga Reveals Evolutionary Causalities and Consequences of Phago-Mixotrophic Mode of Nutrition.</title>
        <authorList>
            <person name="Burns J.A."/>
            <person name="Paasch A."/>
            <person name="Narechania A."/>
            <person name="Kim E."/>
        </authorList>
    </citation>
    <scope>NUCLEOTIDE SEQUENCE [LARGE SCALE GENOMIC DNA]</scope>
    <source>
        <strain evidence="1 2">PLY_AMNH</strain>
    </source>
</reference>